<evidence type="ECO:0000256" key="1">
    <source>
        <dbReference type="SAM" id="MobiDB-lite"/>
    </source>
</evidence>
<keyword evidence="3" id="KW-1185">Reference proteome</keyword>
<feature type="region of interest" description="Disordered" evidence="1">
    <location>
        <begin position="1"/>
        <end position="21"/>
    </location>
</feature>
<feature type="region of interest" description="Disordered" evidence="1">
    <location>
        <begin position="43"/>
        <end position="81"/>
    </location>
</feature>
<gene>
    <name evidence="2" type="ORF">VZT92_006058</name>
</gene>
<comment type="caution">
    <text evidence="2">The sequence shown here is derived from an EMBL/GenBank/DDBJ whole genome shotgun (WGS) entry which is preliminary data.</text>
</comment>
<organism evidence="2 3">
    <name type="scientific">Zoarces viviparus</name>
    <name type="common">Viviparous eelpout</name>
    <name type="synonym">Blennius viviparus</name>
    <dbReference type="NCBI Taxonomy" id="48416"/>
    <lineage>
        <taxon>Eukaryota</taxon>
        <taxon>Metazoa</taxon>
        <taxon>Chordata</taxon>
        <taxon>Craniata</taxon>
        <taxon>Vertebrata</taxon>
        <taxon>Euteleostomi</taxon>
        <taxon>Actinopterygii</taxon>
        <taxon>Neopterygii</taxon>
        <taxon>Teleostei</taxon>
        <taxon>Neoteleostei</taxon>
        <taxon>Acanthomorphata</taxon>
        <taxon>Eupercaria</taxon>
        <taxon>Perciformes</taxon>
        <taxon>Cottioidei</taxon>
        <taxon>Zoarcales</taxon>
        <taxon>Zoarcidae</taxon>
        <taxon>Zoarcinae</taxon>
        <taxon>Zoarces</taxon>
    </lineage>
</organism>
<dbReference type="AlphaFoldDB" id="A0AAW1FPF1"/>
<dbReference type="EMBL" id="JBCEZU010000045">
    <property type="protein sequence ID" value="KAK9536258.1"/>
    <property type="molecule type" value="Genomic_DNA"/>
</dbReference>
<proteinExistence type="predicted"/>
<protein>
    <submittedName>
        <fullName evidence="2">Uncharacterized protein</fullName>
    </submittedName>
</protein>
<reference evidence="2 3" key="1">
    <citation type="journal article" date="2024" name="Genome Biol. Evol.">
        <title>Chromosome-level genome assembly of the viviparous eelpout Zoarces viviparus.</title>
        <authorList>
            <person name="Fuhrmann N."/>
            <person name="Brasseur M.V."/>
            <person name="Bakowski C.E."/>
            <person name="Podsiadlowski L."/>
            <person name="Prost S."/>
            <person name="Krehenwinkel H."/>
            <person name="Mayer C."/>
        </authorList>
    </citation>
    <scope>NUCLEOTIDE SEQUENCE [LARGE SCALE GENOMIC DNA]</scope>
    <source>
        <strain evidence="2">NO-MEL_2022_Ind0_liver</strain>
    </source>
</reference>
<name>A0AAW1FPF1_ZOAVI</name>
<evidence type="ECO:0000313" key="2">
    <source>
        <dbReference type="EMBL" id="KAK9536258.1"/>
    </source>
</evidence>
<dbReference type="Proteomes" id="UP001488805">
    <property type="component" value="Unassembled WGS sequence"/>
</dbReference>
<accession>A0AAW1FPF1</accession>
<evidence type="ECO:0000313" key="3">
    <source>
        <dbReference type="Proteomes" id="UP001488805"/>
    </source>
</evidence>
<sequence>MSTCLCEKTDRLHSDTGNGEMPAISRKWKRRLTSFAQVLAHPGTVDASSHTEAGKQSAMETHRLGSCGGEDELLQEAEWHR</sequence>